<evidence type="ECO:0000259" key="3">
    <source>
        <dbReference type="Pfam" id="PF22926"/>
    </source>
</evidence>
<feature type="domain" description="DC1" evidence="2">
    <location>
        <begin position="481"/>
        <end position="531"/>
    </location>
</feature>
<dbReference type="InterPro" id="IPR054483">
    <property type="entry name" value="DC1-like_CT"/>
</dbReference>
<feature type="domain" description="DC1-like C-terminal" evidence="3">
    <location>
        <begin position="665"/>
        <end position="705"/>
    </location>
</feature>
<sequence length="715" mass="82317">MESELITLISQLIHTRRRTDLNPRAELISQTSIMTQIISTVSSVDLESQPKSDVISLISQIISLASSMSVSEPEWELVSLAIQMISVIRSAHPEPELVSVANQILTVFRKWDLKSELGSLLDRLFSITDYTYWDLEPDAEGVPEQLFSLFPQLEVELVGRKFCVTKKRPWKSEEDGNCNLKDQKVLRLTRGAEKSTHFFFCLNCRGRRELGDCKKAPVEVNHPLHPRHPLQLVLWRLSRDKYRQCYCCDEGLLRIFYYCCACDFAINIACVEKTPVLSVHHPKWHEHSLAMFPRQTSLYCNLCALPHSDCPFYICPPCDFVAHQNCLNLPRVIRISRHLHRLSFTPSFDHGDWSCGVCQKKIHNDYGGYSCTRNGCSYAAHSKCATQSNIWDGRELEGTPDEDEDEGVEPFLRTGDGIILHFSHQQHHLRLDENAYRDYDENKICEACITPIYFGNFYSCMQCNFILHEECAKLSRKMHHPIHPHLLTLVTQTGERINIENTCSACPWCITGFFYECGKEGCNFKLHIPCATMSEPLIHGSHIHPLFLTSKPGERRKCAFHHFKDACLDTFNCIECDFSLCFMCATLPQKVRYKHDKHMFTLSYWKETITMTNWCEACEGKITPKTRFYSCEESCSITLHVNCLIGIEAYMKPGLLLIHPTGVNIDVLPNNHSMSRPICKLCRKRCQYETVCQCCGFIFCSRYCMINAFWSELIK</sequence>
<dbReference type="EMBL" id="CAKOAT010061821">
    <property type="protein sequence ID" value="CAH8305755.1"/>
    <property type="molecule type" value="Genomic_DNA"/>
</dbReference>
<feature type="domain" description="DC1" evidence="2">
    <location>
        <begin position="223"/>
        <end position="271"/>
    </location>
</feature>
<dbReference type="Pfam" id="PF22926">
    <property type="entry name" value="C1-like_CT"/>
    <property type="match status" value="1"/>
</dbReference>
<organism evidence="4 5">
    <name type="scientific">Eruca vesicaria subsp. sativa</name>
    <name type="common">Garden rocket</name>
    <name type="synonym">Eruca sativa</name>
    <dbReference type="NCBI Taxonomy" id="29727"/>
    <lineage>
        <taxon>Eukaryota</taxon>
        <taxon>Viridiplantae</taxon>
        <taxon>Streptophyta</taxon>
        <taxon>Embryophyta</taxon>
        <taxon>Tracheophyta</taxon>
        <taxon>Spermatophyta</taxon>
        <taxon>Magnoliopsida</taxon>
        <taxon>eudicotyledons</taxon>
        <taxon>Gunneridae</taxon>
        <taxon>Pentapetalae</taxon>
        <taxon>rosids</taxon>
        <taxon>malvids</taxon>
        <taxon>Brassicales</taxon>
        <taxon>Brassicaceae</taxon>
        <taxon>Brassiceae</taxon>
        <taxon>Eruca</taxon>
    </lineage>
</organism>
<dbReference type="PANTHER" id="PTHR32410">
    <property type="entry name" value="CYSTEINE/HISTIDINE-RICH C1 DOMAIN FAMILY PROTEIN"/>
    <property type="match status" value="1"/>
</dbReference>
<dbReference type="SUPFAM" id="SSF57889">
    <property type="entry name" value="Cysteine-rich domain"/>
    <property type="match status" value="5"/>
</dbReference>
<feature type="domain" description="DC1" evidence="2">
    <location>
        <begin position="422"/>
        <end position="472"/>
    </location>
</feature>
<feature type="domain" description="DC1" evidence="2">
    <location>
        <begin position="283"/>
        <end position="326"/>
    </location>
</feature>
<keyword evidence="1" id="KW-0677">Repeat</keyword>
<evidence type="ECO:0000256" key="1">
    <source>
        <dbReference type="ARBA" id="ARBA00022737"/>
    </source>
</evidence>
<comment type="caution">
    <text evidence="4">The sequence shown here is derived from an EMBL/GenBank/DDBJ whole genome shotgun (WGS) entry which is preliminary data.</text>
</comment>
<gene>
    <name evidence="4" type="ORF">ERUC_LOCUS3956</name>
</gene>
<dbReference type="InterPro" id="IPR004146">
    <property type="entry name" value="DC1"/>
</dbReference>
<dbReference type="AlphaFoldDB" id="A0ABC8IX69"/>
<dbReference type="Pfam" id="PF03107">
    <property type="entry name" value="C1_2"/>
    <property type="match status" value="6"/>
</dbReference>
<evidence type="ECO:0000313" key="4">
    <source>
        <dbReference type="EMBL" id="CAH8305755.1"/>
    </source>
</evidence>
<feature type="domain" description="DC1" evidence="2">
    <location>
        <begin position="337"/>
        <end position="385"/>
    </location>
</feature>
<protein>
    <recommendedName>
        <fullName evidence="6">Cysteine/Histidine-rich C1 domain family protein</fullName>
    </recommendedName>
</protein>
<keyword evidence="5" id="KW-1185">Reference proteome</keyword>
<proteinExistence type="predicted"/>
<evidence type="ECO:0008006" key="6">
    <source>
        <dbReference type="Google" id="ProtNLM"/>
    </source>
</evidence>
<dbReference type="PANTHER" id="PTHR32410:SF153">
    <property type="entry name" value="CHP-RICH ZINC FINGER PROTEIN-LIKE-RELATED"/>
    <property type="match status" value="1"/>
</dbReference>
<feature type="domain" description="DC1" evidence="2">
    <location>
        <begin position="594"/>
        <end position="643"/>
    </location>
</feature>
<dbReference type="InterPro" id="IPR046349">
    <property type="entry name" value="C1-like_sf"/>
</dbReference>
<evidence type="ECO:0000313" key="5">
    <source>
        <dbReference type="Proteomes" id="UP001642260"/>
    </source>
</evidence>
<dbReference type="InterPro" id="IPR053192">
    <property type="entry name" value="Vacuole_Formation_Reg"/>
</dbReference>
<name>A0ABC8IX69_ERUVS</name>
<accession>A0ABC8IX69</accession>
<dbReference type="Proteomes" id="UP001642260">
    <property type="component" value="Unassembled WGS sequence"/>
</dbReference>
<reference evidence="4 5" key="1">
    <citation type="submission" date="2022-03" db="EMBL/GenBank/DDBJ databases">
        <authorList>
            <person name="Macdonald S."/>
            <person name="Ahmed S."/>
            <person name="Newling K."/>
        </authorList>
    </citation>
    <scope>NUCLEOTIDE SEQUENCE [LARGE SCALE GENOMIC DNA]</scope>
</reference>
<evidence type="ECO:0000259" key="2">
    <source>
        <dbReference type="Pfam" id="PF03107"/>
    </source>
</evidence>